<name>A0A4Z2I3F8_9TELE</name>
<organism evidence="1 2">
    <name type="scientific">Liparis tanakae</name>
    <name type="common">Tanaka's snailfish</name>
    <dbReference type="NCBI Taxonomy" id="230148"/>
    <lineage>
        <taxon>Eukaryota</taxon>
        <taxon>Metazoa</taxon>
        <taxon>Chordata</taxon>
        <taxon>Craniata</taxon>
        <taxon>Vertebrata</taxon>
        <taxon>Euteleostomi</taxon>
        <taxon>Actinopterygii</taxon>
        <taxon>Neopterygii</taxon>
        <taxon>Teleostei</taxon>
        <taxon>Neoteleostei</taxon>
        <taxon>Acanthomorphata</taxon>
        <taxon>Eupercaria</taxon>
        <taxon>Perciformes</taxon>
        <taxon>Cottioidei</taxon>
        <taxon>Cottales</taxon>
        <taxon>Liparidae</taxon>
        <taxon>Liparis</taxon>
    </lineage>
</organism>
<evidence type="ECO:0000313" key="1">
    <source>
        <dbReference type="EMBL" id="TNN72517.1"/>
    </source>
</evidence>
<dbReference type="Proteomes" id="UP000314294">
    <property type="component" value="Unassembled WGS sequence"/>
</dbReference>
<gene>
    <name evidence="1" type="ORF">EYF80_017293</name>
</gene>
<comment type="caution">
    <text evidence="1">The sequence shown here is derived from an EMBL/GenBank/DDBJ whole genome shotgun (WGS) entry which is preliminary data.</text>
</comment>
<protein>
    <submittedName>
        <fullName evidence="1">Uncharacterized protein</fullName>
    </submittedName>
</protein>
<accession>A0A4Z2I3F8</accession>
<dbReference type="EMBL" id="SRLO01000136">
    <property type="protein sequence ID" value="TNN72517.1"/>
    <property type="molecule type" value="Genomic_DNA"/>
</dbReference>
<sequence>MFQTNKRRAGQKSGFIGKHSEESDVFLRRASALPPELLNGSLDSWPSAFQCDGFKFPVPTLNWRGVVSRSPHD</sequence>
<dbReference type="AlphaFoldDB" id="A0A4Z2I3F8"/>
<proteinExistence type="predicted"/>
<evidence type="ECO:0000313" key="2">
    <source>
        <dbReference type="Proteomes" id="UP000314294"/>
    </source>
</evidence>
<keyword evidence="2" id="KW-1185">Reference proteome</keyword>
<reference evidence="1 2" key="1">
    <citation type="submission" date="2019-03" db="EMBL/GenBank/DDBJ databases">
        <title>First draft genome of Liparis tanakae, snailfish: a comprehensive survey of snailfish specific genes.</title>
        <authorList>
            <person name="Kim W."/>
            <person name="Song I."/>
            <person name="Jeong J.-H."/>
            <person name="Kim D."/>
            <person name="Kim S."/>
            <person name="Ryu S."/>
            <person name="Song J.Y."/>
            <person name="Lee S.K."/>
        </authorList>
    </citation>
    <scope>NUCLEOTIDE SEQUENCE [LARGE SCALE GENOMIC DNA]</scope>
    <source>
        <tissue evidence="1">Muscle</tissue>
    </source>
</reference>